<sequence>MPTIFTKIINGELPAYKVAETEKFLAFLDVRPNAKGHTLCIPKEEVNKIFDLDEETYLGLMAFSRKVAKAIEKSVSCKRVGMAVVGLEVPHVHVHLIPLNNMGDMNFAQSVSLEEEEFRQIAANIKAQL</sequence>
<reference evidence="3 4" key="1">
    <citation type="submission" date="2020-03" db="EMBL/GenBank/DDBJ databases">
        <title>Salinimicrobium sp. nov, isolated from SCS.</title>
        <authorList>
            <person name="Cao W.R."/>
        </authorList>
    </citation>
    <scope>NUCLEOTIDE SEQUENCE [LARGE SCALE GENOMIC DNA]</scope>
    <source>
        <strain evidence="4">J15B91</strain>
    </source>
</reference>
<dbReference type="PROSITE" id="PS51084">
    <property type="entry name" value="HIT_2"/>
    <property type="match status" value="1"/>
</dbReference>
<dbReference type="InterPro" id="IPR011146">
    <property type="entry name" value="HIT-like"/>
</dbReference>
<dbReference type="InterPro" id="IPR036265">
    <property type="entry name" value="HIT-like_sf"/>
</dbReference>
<accession>A0ABX1CYJ0</accession>
<feature type="domain" description="HIT" evidence="2">
    <location>
        <begin position="4"/>
        <end position="107"/>
    </location>
</feature>
<dbReference type="Proteomes" id="UP000703674">
    <property type="component" value="Unassembled WGS sequence"/>
</dbReference>
<evidence type="ECO:0000256" key="1">
    <source>
        <dbReference type="PROSITE-ProRule" id="PRU00464"/>
    </source>
</evidence>
<dbReference type="PANTHER" id="PTHR46648:SF1">
    <property type="entry name" value="ADENOSINE 5'-MONOPHOSPHORAMIDASE HNT1"/>
    <property type="match status" value="1"/>
</dbReference>
<gene>
    <name evidence="3" type="ORF">HC175_08680</name>
</gene>
<evidence type="ECO:0000313" key="4">
    <source>
        <dbReference type="Proteomes" id="UP000703674"/>
    </source>
</evidence>
<dbReference type="PANTHER" id="PTHR46648">
    <property type="entry name" value="HIT FAMILY PROTEIN 1"/>
    <property type="match status" value="1"/>
</dbReference>
<dbReference type="Gene3D" id="3.30.428.10">
    <property type="entry name" value="HIT-like"/>
    <property type="match status" value="1"/>
</dbReference>
<protein>
    <submittedName>
        <fullName evidence="3">HIT family protein</fullName>
    </submittedName>
</protein>
<dbReference type="Pfam" id="PF01230">
    <property type="entry name" value="HIT"/>
    <property type="match status" value="1"/>
</dbReference>
<proteinExistence type="predicted"/>
<comment type="caution">
    <text evidence="3">The sequence shown here is derived from an EMBL/GenBank/DDBJ whole genome shotgun (WGS) entry which is preliminary data.</text>
</comment>
<feature type="short sequence motif" description="Histidine triad motif" evidence="1">
    <location>
        <begin position="91"/>
        <end position="95"/>
    </location>
</feature>
<dbReference type="RefSeq" id="WP_168138099.1">
    <property type="nucleotide sequence ID" value="NZ_JAAVJR010000004.1"/>
</dbReference>
<keyword evidence="4" id="KW-1185">Reference proteome</keyword>
<name>A0ABX1CYJ0_9FLAO</name>
<dbReference type="EMBL" id="JAAVJR010000004">
    <property type="protein sequence ID" value="NJW52995.1"/>
    <property type="molecule type" value="Genomic_DNA"/>
</dbReference>
<organism evidence="3 4">
    <name type="scientific">Salinimicrobium oceani</name>
    <dbReference type="NCBI Taxonomy" id="2722702"/>
    <lineage>
        <taxon>Bacteria</taxon>
        <taxon>Pseudomonadati</taxon>
        <taxon>Bacteroidota</taxon>
        <taxon>Flavobacteriia</taxon>
        <taxon>Flavobacteriales</taxon>
        <taxon>Flavobacteriaceae</taxon>
        <taxon>Salinimicrobium</taxon>
    </lineage>
</organism>
<evidence type="ECO:0000259" key="2">
    <source>
        <dbReference type="PROSITE" id="PS51084"/>
    </source>
</evidence>
<dbReference type="InterPro" id="IPR001310">
    <property type="entry name" value="Histidine_triad_HIT"/>
</dbReference>
<dbReference type="PRINTS" id="PR00332">
    <property type="entry name" value="HISTRIAD"/>
</dbReference>
<dbReference type="SUPFAM" id="SSF54197">
    <property type="entry name" value="HIT-like"/>
    <property type="match status" value="1"/>
</dbReference>
<evidence type="ECO:0000313" key="3">
    <source>
        <dbReference type="EMBL" id="NJW52995.1"/>
    </source>
</evidence>